<comment type="caution">
    <text evidence="2">The sequence shown here is derived from an EMBL/GenBank/DDBJ whole genome shotgun (WGS) entry which is preliminary data.</text>
</comment>
<feature type="domain" description="ChrR-like cupin" evidence="1">
    <location>
        <begin position="80"/>
        <end position="169"/>
    </location>
</feature>
<evidence type="ECO:0000313" key="3">
    <source>
        <dbReference type="Proteomes" id="UP000297613"/>
    </source>
</evidence>
<accession>A0A6N4QFM3</accession>
<evidence type="ECO:0000313" key="2">
    <source>
        <dbReference type="EMBL" id="TGL85433.1"/>
    </source>
</evidence>
<dbReference type="Proteomes" id="UP000297613">
    <property type="component" value="Unassembled WGS sequence"/>
</dbReference>
<dbReference type="Pfam" id="PF12973">
    <property type="entry name" value="Cupin_7"/>
    <property type="match status" value="1"/>
</dbReference>
<dbReference type="SUPFAM" id="SSF51182">
    <property type="entry name" value="RmlC-like cupins"/>
    <property type="match status" value="1"/>
</dbReference>
<dbReference type="InterPro" id="IPR014710">
    <property type="entry name" value="RmlC-like_jellyroll"/>
</dbReference>
<dbReference type="RefSeq" id="WP_135569119.1">
    <property type="nucleotide sequence ID" value="NZ_RQGK01000056.1"/>
</dbReference>
<name>A0A6N4QFM3_9LEPT</name>
<dbReference type="InterPro" id="IPR025979">
    <property type="entry name" value="ChrR-like_cupin_dom"/>
</dbReference>
<dbReference type="EMBL" id="RQGM01000029">
    <property type="protein sequence ID" value="TGL85433.1"/>
    <property type="molecule type" value="Genomic_DNA"/>
</dbReference>
<evidence type="ECO:0000259" key="1">
    <source>
        <dbReference type="Pfam" id="PF12973"/>
    </source>
</evidence>
<protein>
    <recommendedName>
        <fullName evidence="1">ChrR-like cupin domain-containing protein</fullName>
    </recommendedName>
</protein>
<organism evidence="2 3">
    <name type="scientific">Leptospira yasudae</name>
    <dbReference type="NCBI Taxonomy" id="2202201"/>
    <lineage>
        <taxon>Bacteria</taxon>
        <taxon>Pseudomonadati</taxon>
        <taxon>Spirochaetota</taxon>
        <taxon>Spirochaetia</taxon>
        <taxon>Leptospirales</taxon>
        <taxon>Leptospiraceae</taxon>
        <taxon>Leptospira</taxon>
    </lineage>
</organism>
<sequence>MTSNSNPEPRESWEDFVFPNEVFDPSHADAQLEEIFHLQALSSLNEIQPDPPLRDTILSSILVDGTPAEEFLFVRGGETSLWKKSAFDGVEYKILNHDIKRQTVTLMIRMEPNAVFPAHTHSSAEDCLLIKGDLSIAGATMQAGDFHRANAGSKHKKFTTASGAEFLIVTGESDFSASGKFFS</sequence>
<dbReference type="AlphaFoldDB" id="A0A6N4QFM3"/>
<dbReference type="InterPro" id="IPR011051">
    <property type="entry name" value="RmlC_Cupin_sf"/>
</dbReference>
<dbReference type="Gene3D" id="2.60.120.10">
    <property type="entry name" value="Jelly Rolls"/>
    <property type="match status" value="1"/>
</dbReference>
<gene>
    <name evidence="2" type="ORF">EHQ83_08055</name>
</gene>
<proteinExistence type="predicted"/>
<reference evidence="2 3" key="1">
    <citation type="journal article" date="2019" name="PLoS Negl. Trop. Dis.">
        <title>Revisiting the worldwide diversity of Leptospira species in the environment.</title>
        <authorList>
            <person name="Vincent A.T."/>
            <person name="Schiettekatte O."/>
            <person name="Bourhy P."/>
            <person name="Veyrier F.J."/>
            <person name="Picardeau M."/>
        </authorList>
    </citation>
    <scope>NUCLEOTIDE SEQUENCE [LARGE SCALE GENOMIC DNA]</scope>
    <source>
        <strain evidence="2 3">201702445</strain>
    </source>
</reference>